<gene>
    <name evidence="1" type="ORF">Tchl_0916</name>
</gene>
<dbReference type="EMBL" id="CP018839">
    <property type="protein sequence ID" value="APR03780.1"/>
    <property type="molecule type" value="Genomic_DNA"/>
</dbReference>
<dbReference type="InterPro" id="IPR007922">
    <property type="entry name" value="DciA-like"/>
</dbReference>
<keyword evidence="2" id="KW-1185">Reference proteome</keyword>
<evidence type="ECO:0000313" key="1">
    <source>
        <dbReference type="EMBL" id="APR03780.1"/>
    </source>
</evidence>
<protein>
    <submittedName>
        <fullName evidence="1">Uncharacterized protein</fullName>
    </submittedName>
</protein>
<dbReference type="OrthoDB" id="8526599at2"/>
<dbReference type="Proteomes" id="UP000185739">
    <property type="component" value="Chromosome"/>
</dbReference>
<proteinExistence type="predicted"/>
<sequence length="145" mass="15774">MSQPLRRFLSSGDALAKLQDHAGRLRRLQGALESALPVQLASQYRVGNLIGDELVVFAQSGAAAVRLKQMVPSVIEQLRMAGHAIRSIRVKILSPDTASGHDHPAAVRNLSVTARDHLTDFAASLPADSELRKSIEHLARRARTQ</sequence>
<organism evidence="1 2">
    <name type="scientific">Thauera chlorobenzoica</name>
    <dbReference type="NCBI Taxonomy" id="96773"/>
    <lineage>
        <taxon>Bacteria</taxon>
        <taxon>Pseudomonadati</taxon>
        <taxon>Pseudomonadota</taxon>
        <taxon>Betaproteobacteria</taxon>
        <taxon>Rhodocyclales</taxon>
        <taxon>Zoogloeaceae</taxon>
        <taxon>Thauera</taxon>
    </lineage>
</organism>
<accession>A0A1H5UA96</accession>
<dbReference type="AlphaFoldDB" id="A0A1H5UA96"/>
<name>A0A1H5UA96_9RHOO</name>
<reference evidence="1 2" key="1">
    <citation type="submission" date="2016-12" db="EMBL/GenBank/DDBJ databases">
        <title>Complete genome sequence of Thauera chlorobenzoica, a Betaproteobacterium degrading haloaromatics anaerobically to CO2 and halides.</title>
        <authorList>
            <person name="Goris T."/>
            <person name="Mergelsberg M."/>
            <person name="Boll M."/>
        </authorList>
    </citation>
    <scope>NUCLEOTIDE SEQUENCE [LARGE SCALE GENOMIC DNA]</scope>
    <source>
        <strain evidence="1 2">3CB1</strain>
    </source>
</reference>
<dbReference type="RefSeq" id="WP_075147352.1">
    <property type="nucleotide sequence ID" value="NZ_CP018839.1"/>
</dbReference>
<dbReference type="STRING" id="96773.Tchl_0916"/>
<dbReference type="Pfam" id="PF05258">
    <property type="entry name" value="DciA"/>
    <property type="match status" value="1"/>
</dbReference>
<dbReference type="KEGG" id="tcl:Tchl_0916"/>
<evidence type="ECO:0000313" key="2">
    <source>
        <dbReference type="Proteomes" id="UP000185739"/>
    </source>
</evidence>